<feature type="transmembrane region" description="Helical" evidence="1">
    <location>
        <begin position="50"/>
        <end position="69"/>
    </location>
</feature>
<dbReference type="InterPro" id="IPR008523">
    <property type="entry name" value="DUF805"/>
</dbReference>
<keyword evidence="3" id="KW-1185">Reference proteome</keyword>
<feature type="transmembrane region" description="Helical" evidence="1">
    <location>
        <begin position="23"/>
        <end position="44"/>
    </location>
</feature>
<feature type="transmembrane region" description="Helical" evidence="1">
    <location>
        <begin position="81"/>
        <end position="99"/>
    </location>
</feature>
<keyword evidence="1" id="KW-0472">Membrane</keyword>
<comment type="caution">
    <text evidence="2">The sequence shown here is derived from an EMBL/GenBank/DDBJ whole genome shotgun (WGS) entry which is preliminary data.</text>
</comment>
<dbReference type="RefSeq" id="WP_379321220.1">
    <property type="nucleotide sequence ID" value="NZ_JBHTLM010000020.1"/>
</dbReference>
<evidence type="ECO:0000256" key="1">
    <source>
        <dbReference type="SAM" id="Phobius"/>
    </source>
</evidence>
<keyword evidence="1" id="KW-1133">Transmembrane helix</keyword>
<dbReference type="Pfam" id="PF05656">
    <property type="entry name" value="DUF805"/>
    <property type="match status" value="1"/>
</dbReference>
<keyword evidence="1" id="KW-0812">Transmembrane</keyword>
<evidence type="ECO:0000313" key="2">
    <source>
        <dbReference type="EMBL" id="MFD1178780.1"/>
    </source>
</evidence>
<evidence type="ECO:0000313" key="3">
    <source>
        <dbReference type="Proteomes" id="UP001597262"/>
    </source>
</evidence>
<name>A0ABW3S3M5_9BACL</name>
<dbReference type="PANTHER" id="PTHR34980">
    <property type="entry name" value="INNER MEMBRANE PROTEIN-RELATED-RELATED"/>
    <property type="match status" value="1"/>
</dbReference>
<accession>A0ABW3S3M5</accession>
<reference evidence="3" key="1">
    <citation type="journal article" date="2019" name="Int. J. Syst. Evol. Microbiol.">
        <title>The Global Catalogue of Microorganisms (GCM) 10K type strain sequencing project: providing services to taxonomists for standard genome sequencing and annotation.</title>
        <authorList>
            <consortium name="The Broad Institute Genomics Platform"/>
            <consortium name="The Broad Institute Genome Sequencing Center for Infectious Disease"/>
            <person name="Wu L."/>
            <person name="Ma J."/>
        </authorList>
    </citation>
    <scope>NUCLEOTIDE SEQUENCE [LARGE SCALE GENOMIC DNA]</scope>
    <source>
        <strain evidence="3">CCUG 59189</strain>
    </source>
</reference>
<dbReference type="PANTHER" id="PTHR34980:SF2">
    <property type="entry name" value="INNER MEMBRANE PROTEIN YHAH-RELATED"/>
    <property type="match status" value="1"/>
</dbReference>
<gene>
    <name evidence="2" type="ORF">ACFQ3W_21115</name>
</gene>
<dbReference type="EMBL" id="JBHTLM010000020">
    <property type="protein sequence ID" value="MFD1178780.1"/>
    <property type="molecule type" value="Genomic_DNA"/>
</dbReference>
<protein>
    <submittedName>
        <fullName evidence="2">DUF805 domain-containing protein</fullName>
    </submittedName>
</protein>
<sequence length="118" mass="13356">MEWYLKVLKNYVGFQGRARRKEYWMFILFNWIIALALSLVLGLFNQSLGATLSYIYSLAVLLPGLAVAVRRLHDTGRSGWMILLSLIPLVGVIILIVFMCQDSQEGSNQYGPNPKTFG</sequence>
<organism evidence="2 3">
    <name type="scientific">Paenibacillus puldeungensis</name>
    <dbReference type="NCBI Taxonomy" id="696536"/>
    <lineage>
        <taxon>Bacteria</taxon>
        <taxon>Bacillati</taxon>
        <taxon>Bacillota</taxon>
        <taxon>Bacilli</taxon>
        <taxon>Bacillales</taxon>
        <taxon>Paenibacillaceae</taxon>
        <taxon>Paenibacillus</taxon>
    </lineage>
</organism>
<proteinExistence type="predicted"/>
<dbReference type="Proteomes" id="UP001597262">
    <property type="component" value="Unassembled WGS sequence"/>
</dbReference>